<protein>
    <submittedName>
        <fullName evidence="2">Uncharacterized protein</fullName>
    </submittedName>
</protein>
<feature type="compositionally biased region" description="Basic and acidic residues" evidence="1">
    <location>
        <begin position="215"/>
        <end position="227"/>
    </location>
</feature>
<gene>
    <name evidence="2" type="ORF">B0T10DRAFT_95638</name>
</gene>
<evidence type="ECO:0000256" key="1">
    <source>
        <dbReference type="SAM" id="MobiDB-lite"/>
    </source>
</evidence>
<feature type="region of interest" description="Disordered" evidence="1">
    <location>
        <begin position="1"/>
        <end position="29"/>
    </location>
</feature>
<dbReference type="Proteomes" id="UP000777438">
    <property type="component" value="Unassembled WGS sequence"/>
</dbReference>
<evidence type="ECO:0000313" key="2">
    <source>
        <dbReference type="EMBL" id="KAH6885439.1"/>
    </source>
</evidence>
<reference evidence="2 3" key="1">
    <citation type="journal article" date="2021" name="Nat. Commun.">
        <title>Genetic determinants of endophytism in the Arabidopsis root mycobiome.</title>
        <authorList>
            <person name="Mesny F."/>
            <person name="Miyauchi S."/>
            <person name="Thiergart T."/>
            <person name="Pickel B."/>
            <person name="Atanasova L."/>
            <person name="Karlsson M."/>
            <person name="Huettel B."/>
            <person name="Barry K.W."/>
            <person name="Haridas S."/>
            <person name="Chen C."/>
            <person name="Bauer D."/>
            <person name="Andreopoulos W."/>
            <person name="Pangilinan J."/>
            <person name="LaButti K."/>
            <person name="Riley R."/>
            <person name="Lipzen A."/>
            <person name="Clum A."/>
            <person name="Drula E."/>
            <person name="Henrissat B."/>
            <person name="Kohler A."/>
            <person name="Grigoriev I.V."/>
            <person name="Martin F.M."/>
            <person name="Hacquard S."/>
        </authorList>
    </citation>
    <scope>NUCLEOTIDE SEQUENCE [LARGE SCALE GENOMIC DNA]</scope>
    <source>
        <strain evidence="2 3">MPI-CAGE-CH-0241</strain>
    </source>
</reference>
<sequence length="227" mass="26379">MNRLFSRSGGPRRNTDEDPNKTQFWTPRGVIPAKAINDEVQKVGIPHRDSHGCYPHEYRNEEANGVVPIRPHEIRDPDNRKLFEVPVNTRADLATPAAPLRAMQRQQGVHHNDRGRVVRGELNDPGPFRAIVPAYRETDQKFGATGVLYHPEDNPRGFERATVEPMDREGRQYMRRFEDDNARRTSTWPPRDEDADDLITYENRYEKVRRGRNAPPRERRRRAEVVG</sequence>
<proteinExistence type="predicted"/>
<accession>A0A9P8W261</accession>
<evidence type="ECO:0000313" key="3">
    <source>
        <dbReference type="Proteomes" id="UP000777438"/>
    </source>
</evidence>
<dbReference type="EMBL" id="JAGPYM010000018">
    <property type="protein sequence ID" value="KAH6885439.1"/>
    <property type="molecule type" value="Genomic_DNA"/>
</dbReference>
<organism evidence="2 3">
    <name type="scientific">Thelonectria olida</name>
    <dbReference type="NCBI Taxonomy" id="1576542"/>
    <lineage>
        <taxon>Eukaryota</taxon>
        <taxon>Fungi</taxon>
        <taxon>Dikarya</taxon>
        <taxon>Ascomycota</taxon>
        <taxon>Pezizomycotina</taxon>
        <taxon>Sordariomycetes</taxon>
        <taxon>Hypocreomycetidae</taxon>
        <taxon>Hypocreales</taxon>
        <taxon>Nectriaceae</taxon>
        <taxon>Thelonectria</taxon>
    </lineage>
</organism>
<comment type="caution">
    <text evidence="2">The sequence shown here is derived from an EMBL/GenBank/DDBJ whole genome shotgun (WGS) entry which is preliminary data.</text>
</comment>
<name>A0A9P8W261_9HYPO</name>
<feature type="region of interest" description="Disordered" evidence="1">
    <location>
        <begin position="204"/>
        <end position="227"/>
    </location>
</feature>
<dbReference type="AlphaFoldDB" id="A0A9P8W261"/>
<dbReference type="OrthoDB" id="3445416at2759"/>
<keyword evidence="3" id="KW-1185">Reference proteome</keyword>